<organism evidence="2 3">
    <name type="scientific">Oleispira antarctica RB-8</name>
    <dbReference type="NCBI Taxonomy" id="698738"/>
    <lineage>
        <taxon>Bacteria</taxon>
        <taxon>Pseudomonadati</taxon>
        <taxon>Pseudomonadota</taxon>
        <taxon>Gammaproteobacteria</taxon>
        <taxon>Oceanospirillales</taxon>
        <taxon>Oceanospirillaceae</taxon>
        <taxon>Oleispira</taxon>
    </lineage>
</organism>
<dbReference type="STRING" id="698738.OLEAN_C33920"/>
<dbReference type="KEGG" id="oai:OLEAN_C33920"/>
<feature type="transmembrane region" description="Helical" evidence="1">
    <location>
        <begin position="102"/>
        <end position="123"/>
    </location>
</feature>
<evidence type="ECO:0000313" key="3">
    <source>
        <dbReference type="Proteomes" id="UP000032749"/>
    </source>
</evidence>
<name>R4YU53_OLEAN</name>
<keyword evidence="1" id="KW-0812">Transmembrane</keyword>
<accession>R4YU53</accession>
<gene>
    <name evidence="2" type="ORF">OLEAN_C33920</name>
</gene>
<keyword evidence="1" id="KW-0472">Membrane</keyword>
<dbReference type="HOGENOM" id="CLU_1873319_0_0_6"/>
<dbReference type="EMBL" id="FO203512">
    <property type="protein sequence ID" value="CCK77568.1"/>
    <property type="molecule type" value="Genomic_DNA"/>
</dbReference>
<reference evidence="2 3" key="1">
    <citation type="journal article" date="2013" name="Nat. Commun.">
        <title>Genome sequence and functional genomic analysis of the oil-degrading bacterium Oleispira antarctica.</title>
        <authorList>
            <person name="Kube M."/>
            <person name="Chernikova T.N."/>
            <person name="Al-Ramahi Y."/>
            <person name="Beloqui A."/>
            <person name="Lopez-Cortez N."/>
            <person name="Guazzaroni M.E."/>
            <person name="Heipieper H.J."/>
            <person name="Klages S."/>
            <person name="Kotsyurbenko O.R."/>
            <person name="Langer I."/>
            <person name="Nechitaylo T.Y."/>
            <person name="Lunsdorf H."/>
            <person name="Fernandez M."/>
            <person name="Juarez S."/>
            <person name="Ciordia S."/>
            <person name="Singer A."/>
            <person name="Kagan O."/>
            <person name="Egorova O."/>
            <person name="Petit P.A."/>
            <person name="Stogios P."/>
            <person name="Kim Y."/>
            <person name="Tchigvintsev A."/>
            <person name="Flick R."/>
            <person name="Denaro R."/>
            <person name="Genovese M."/>
            <person name="Albar J.P."/>
            <person name="Reva O.N."/>
            <person name="Martinez-Gomariz M."/>
            <person name="Tran H."/>
            <person name="Ferrer M."/>
            <person name="Savchenko A."/>
            <person name="Yakunin A.F."/>
            <person name="Yakimov M.M."/>
            <person name="Golyshina O.V."/>
            <person name="Reinhardt R."/>
            <person name="Golyshin P.N."/>
        </authorList>
    </citation>
    <scope>NUCLEOTIDE SEQUENCE [LARGE SCALE GENOMIC DNA]</scope>
</reference>
<sequence length="136" mass="15762">MEIANNPPKAGKANLLDQQFGDWWLFLNTWGTTGFLLFLACLGTGDYMHFTALLSSMLLLWGYWLSNHRFPKFIKGLRENKISGAKKLEKLIFRDHFLKKTLSYFPFYLGIGSLGTLLIWPVIKQNWEAYVPFLPL</sequence>
<proteinExistence type="predicted"/>
<dbReference type="AlphaFoldDB" id="R4YU53"/>
<feature type="transmembrane region" description="Helical" evidence="1">
    <location>
        <begin position="47"/>
        <end position="65"/>
    </location>
</feature>
<evidence type="ECO:0000256" key="1">
    <source>
        <dbReference type="SAM" id="Phobius"/>
    </source>
</evidence>
<evidence type="ECO:0000313" key="2">
    <source>
        <dbReference type="EMBL" id="CCK77568.1"/>
    </source>
</evidence>
<keyword evidence="3" id="KW-1185">Reference proteome</keyword>
<protein>
    <submittedName>
        <fullName evidence="2">Uncharacterized protein</fullName>
    </submittedName>
</protein>
<keyword evidence="1" id="KW-1133">Transmembrane helix</keyword>
<dbReference type="Proteomes" id="UP000032749">
    <property type="component" value="Chromosome"/>
</dbReference>
<feature type="transmembrane region" description="Helical" evidence="1">
    <location>
        <begin position="21"/>
        <end position="41"/>
    </location>
</feature>